<dbReference type="EMBL" id="UAWT01000001">
    <property type="protein sequence ID" value="SQC62124.1"/>
    <property type="molecule type" value="Genomic_DNA"/>
</dbReference>
<dbReference type="EC" id="2.1.1.189" evidence="2"/>
<dbReference type="InterPro" id="IPR002792">
    <property type="entry name" value="TRAM_dom"/>
</dbReference>
<dbReference type="GO" id="GO:0032259">
    <property type="term" value="P:methylation"/>
    <property type="evidence" value="ECO:0007669"/>
    <property type="project" value="UniProtKB-KW"/>
</dbReference>
<accession>A0A2X3GS63</accession>
<dbReference type="Proteomes" id="UP000250257">
    <property type="component" value="Unassembled WGS sequence"/>
</dbReference>
<dbReference type="GO" id="GO:0008168">
    <property type="term" value="F:methyltransferase activity"/>
    <property type="evidence" value="ECO:0007669"/>
    <property type="project" value="UniProtKB-KW"/>
</dbReference>
<sequence length="60" mass="6714">MREVHLEKNQMLTVTIEDLTHDGSGVAKIDGYPLFIKDGLPGEEVRVKVVKVNKNLVLPE</sequence>
<gene>
    <name evidence="2" type="primary">rlmCD_1</name>
    <name evidence="2" type="ORF">NCTC13940_00020</name>
</gene>
<dbReference type="Pfam" id="PF01938">
    <property type="entry name" value="TRAM"/>
    <property type="match status" value="1"/>
</dbReference>
<keyword evidence="2" id="KW-0489">Methyltransferase</keyword>
<evidence type="ECO:0000259" key="1">
    <source>
        <dbReference type="PROSITE" id="PS50926"/>
    </source>
</evidence>
<dbReference type="InterPro" id="IPR012340">
    <property type="entry name" value="NA-bd_OB-fold"/>
</dbReference>
<dbReference type="Gene3D" id="2.40.50.140">
    <property type="entry name" value="Nucleic acid-binding proteins"/>
    <property type="match status" value="1"/>
</dbReference>
<name>A0A2X3GS63_9LIST</name>
<evidence type="ECO:0000313" key="2">
    <source>
        <dbReference type="EMBL" id="SQC62124.1"/>
    </source>
</evidence>
<dbReference type="AlphaFoldDB" id="A0A2X3GS63"/>
<feature type="domain" description="TRAM" evidence="1">
    <location>
        <begin position="5"/>
        <end position="60"/>
    </location>
</feature>
<dbReference type="SUPFAM" id="SSF50249">
    <property type="entry name" value="Nucleic acid-binding proteins"/>
    <property type="match status" value="1"/>
</dbReference>
<reference evidence="2 3" key="1">
    <citation type="submission" date="2018-06" db="EMBL/GenBank/DDBJ databases">
        <authorList>
            <consortium name="Pathogen Informatics"/>
            <person name="Doyle S."/>
        </authorList>
    </citation>
    <scope>NUCLEOTIDE SEQUENCE [LARGE SCALE GENOMIC DNA]</scope>
    <source>
        <strain evidence="2 3">NCTC13940</strain>
    </source>
</reference>
<dbReference type="PROSITE" id="PS50926">
    <property type="entry name" value="TRAM"/>
    <property type="match status" value="1"/>
</dbReference>
<keyword evidence="2" id="KW-0808">Transferase</keyword>
<evidence type="ECO:0000313" key="3">
    <source>
        <dbReference type="Proteomes" id="UP000250257"/>
    </source>
</evidence>
<proteinExistence type="predicted"/>
<protein>
    <submittedName>
        <fullName evidence="2">23S rRNA (Uracil-C(5))-methyltransferase RlmCD</fullName>
        <ecNumber evidence="2">2.1.1.189</ecNumber>
    </submittedName>
</protein>
<organism evidence="2 3">
    <name type="scientific">Listeria fleischmannii subsp. fleischmannii</name>
    <dbReference type="NCBI Taxonomy" id="1671902"/>
    <lineage>
        <taxon>Bacteria</taxon>
        <taxon>Bacillati</taxon>
        <taxon>Bacillota</taxon>
        <taxon>Bacilli</taxon>
        <taxon>Bacillales</taxon>
        <taxon>Listeriaceae</taxon>
        <taxon>Listeria</taxon>
    </lineage>
</organism>